<protein>
    <recommendedName>
        <fullName evidence="4">Pentatricopeptide repeat-containing protein</fullName>
    </recommendedName>
</protein>
<name>A0A0A9EBP9_ARUDO</name>
<dbReference type="Pfam" id="PF12854">
    <property type="entry name" value="PPR_1"/>
    <property type="match status" value="1"/>
</dbReference>
<keyword evidence="2" id="KW-0809">Transit peptide</keyword>
<dbReference type="AlphaFoldDB" id="A0A0A9EBP9"/>
<organism evidence="3">
    <name type="scientific">Arundo donax</name>
    <name type="common">Giant reed</name>
    <name type="synonym">Donax arundinaceus</name>
    <dbReference type="NCBI Taxonomy" id="35708"/>
    <lineage>
        <taxon>Eukaryota</taxon>
        <taxon>Viridiplantae</taxon>
        <taxon>Streptophyta</taxon>
        <taxon>Embryophyta</taxon>
        <taxon>Tracheophyta</taxon>
        <taxon>Spermatophyta</taxon>
        <taxon>Magnoliopsida</taxon>
        <taxon>Liliopsida</taxon>
        <taxon>Poales</taxon>
        <taxon>Poaceae</taxon>
        <taxon>PACMAD clade</taxon>
        <taxon>Arundinoideae</taxon>
        <taxon>Arundineae</taxon>
        <taxon>Arundo</taxon>
    </lineage>
</organism>
<dbReference type="InterPro" id="IPR011990">
    <property type="entry name" value="TPR-like_helical_dom_sf"/>
</dbReference>
<dbReference type="NCBIfam" id="TIGR00756">
    <property type="entry name" value="PPR"/>
    <property type="match status" value="1"/>
</dbReference>
<proteinExistence type="predicted"/>
<evidence type="ECO:0000256" key="2">
    <source>
        <dbReference type="ARBA" id="ARBA00022946"/>
    </source>
</evidence>
<evidence type="ECO:0008006" key="4">
    <source>
        <dbReference type="Google" id="ProtNLM"/>
    </source>
</evidence>
<dbReference type="Gene3D" id="1.25.40.10">
    <property type="entry name" value="Tetratricopeptide repeat domain"/>
    <property type="match status" value="1"/>
</dbReference>
<accession>A0A0A9EBP9</accession>
<evidence type="ECO:0000256" key="1">
    <source>
        <dbReference type="ARBA" id="ARBA00022737"/>
    </source>
</evidence>
<keyword evidence="1" id="KW-0677">Repeat</keyword>
<evidence type="ECO:0000313" key="3">
    <source>
        <dbReference type="EMBL" id="JAD97471.1"/>
    </source>
</evidence>
<dbReference type="InterPro" id="IPR002885">
    <property type="entry name" value="PPR_rpt"/>
</dbReference>
<reference evidence="3" key="1">
    <citation type="submission" date="2014-09" db="EMBL/GenBank/DDBJ databases">
        <authorList>
            <person name="Magalhaes I.L.F."/>
            <person name="Oliveira U."/>
            <person name="Santos F.R."/>
            <person name="Vidigal T.H.D.A."/>
            <person name="Brescovit A.D."/>
            <person name="Santos A.J."/>
        </authorList>
    </citation>
    <scope>NUCLEOTIDE SEQUENCE</scope>
    <source>
        <tissue evidence="3">Shoot tissue taken approximately 20 cm above the soil surface</tissue>
    </source>
</reference>
<sequence>MFAFMVSHGCMPNELTYIILIEGLAHDGYLREARELLSNLFSRDILCNSLIKNEALFLDQNNIHSS</sequence>
<dbReference type="EMBL" id="GBRH01200424">
    <property type="protein sequence ID" value="JAD97471.1"/>
    <property type="molecule type" value="Transcribed_RNA"/>
</dbReference>
<reference evidence="3" key="2">
    <citation type="journal article" date="2015" name="Data Brief">
        <title>Shoot transcriptome of the giant reed, Arundo donax.</title>
        <authorList>
            <person name="Barrero R.A."/>
            <person name="Guerrero F.D."/>
            <person name="Moolhuijzen P."/>
            <person name="Goolsby J.A."/>
            <person name="Tidwell J."/>
            <person name="Bellgard S.E."/>
            <person name="Bellgard M.I."/>
        </authorList>
    </citation>
    <scope>NUCLEOTIDE SEQUENCE</scope>
    <source>
        <tissue evidence="3">Shoot tissue taken approximately 20 cm above the soil surface</tissue>
    </source>
</reference>